<dbReference type="InterPro" id="IPR019931">
    <property type="entry name" value="LPXTG_anchor"/>
</dbReference>
<feature type="region of interest" description="Disordered" evidence="6">
    <location>
        <begin position="328"/>
        <end position="347"/>
    </location>
</feature>
<evidence type="ECO:0000256" key="2">
    <source>
        <dbReference type="ARBA" id="ARBA00022512"/>
    </source>
</evidence>
<keyword evidence="5" id="KW-0572">Peptidoglycan-anchor</keyword>
<gene>
    <name evidence="9" type="ORF">JMUB590_0959</name>
</gene>
<protein>
    <submittedName>
        <fullName evidence="9">SesH-like protein</fullName>
    </submittedName>
</protein>
<feature type="compositionally biased region" description="Polar residues" evidence="6">
    <location>
        <begin position="41"/>
        <end position="51"/>
    </location>
</feature>
<evidence type="ECO:0000256" key="5">
    <source>
        <dbReference type="ARBA" id="ARBA00023088"/>
    </source>
</evidence>
<dbReference type="PROSITE" id="PS50847">
    <property type="entry name" value="GRAM_POS_ANCHORING"/>
    <property type="match status" value="1"/>
</dbReference>
<feature type="region of interest" description="Disordered" evidence="6">
    <location>
        <begin position="362"/>
        <end position="423"/>
    </location>
</feature>
<keyword evidence="7" id="KW-0812">Transmembrane</keyword>
<evidence type="ECO:0000256" key="6">
    <source>
        <dbReference type="SAM" id="MobiDB-lite"/>
    </source>
</evidence>
<accession>A0ABN5W2M6</accession>
<evidence type="ECO:0000313" key="10">
    <source>
        <dbReference type="Proteomes" id="UP000274772"/>
    </source>
</evidence>
<feature type="compositionally biased region" description="Polar residues" evidence="6">
    <location>
        <begin position="374"/>
        <end position="385"/>
    </location>
</feature>
<keyword evidence="3" id="KW-0964">Secreted</keyword>
<feature type="transmembrane region" description="Helical" evidence="7">
    <location>
        <begin position="20"/>
        <end position="37"/>
    </location>
</feature>
<feature type="compositionally biased region" description="Basic and acidic residues" evidence="6">
    <location>
        <begin position="204"/>
        <end position="232"/>
    </location>
</feature>
<organism evidence="9 10">
    <name type="scientific">Staphylococcus caprae</name>
    <dbReference type="NCBI Taxonomy" id="29380"/>
    <lineage>
        <taxon>Bacteria</taxon>
        <taxon>Bacillati</taxon>
        <taxon>Bacillota</taxon>
        <taxon>Bacilli</taxon>
        <taxon>Bacillales</taxon>
        <taxon>Staphylococcaceae</taxon>
        <taxon>Staphylococcus</taxon>
    </lineage>
</organism>
<feature type="compositionally biased region" description="Basic and acidic residues" evidence="6">
    <location>
        <begin position="52"/>
        <end position="67"/>
    </location>
</feature>
<dbReference type="NCBIfam" id="TIGR04308">
    <property type="entry name" value="repeat_SSSPR51"/>
    <property type="match status" value="2"/>
</dbReference>
<evidence type="ECO:0000259" key="8">
    <source>
        <dbReference type="PROSITE" id="PS50847"/>
    </source>
</evidence>
<dbReference type="Pfam" id="PF18877">
    <property type="entry name" value="SSSPR-51"/>
    <property type="match status" value="1"/>
</dbReference>
<evidence type="ECO:0000256" key="4">
    <source>
        <dbReference type="ARBA" id="ARBA00022729"/>
    </source>
</evidence>
<evidence type="ECO:0000313" key="9">
    <source>
        <dbReference type="EMBL" id="BBD92055.1"/>
    </source>
</evidence>
<dbReference type="RefSeq" id="WP_037541843.1">
    <property type="nucleotide sequence ID" value="NZ_AP018585.1"/>
</dbReference>
<name>A0ABN5W2M6_9STAP</name>
<keyword evidence="7" id="KW-1133">Transmembrane helix</keyword>
<feature type="compositionally biased region" description="Low complexity" evidence="6">
    <location>
        <begin position="70"/>
        <end position="92"/>
    </location>
</feature>
<feature type="region of interest" description="Disordered" evidence="6">
    <location>
        <begin position="41"/>
        <end position="100"/>
    </location>
</feature>
<dbReference type="EMBL" id="AP018586">
    <property type="protein sequence ID" value="BBD92055.1"/>
    <property type="molecule type" value="Genomic_DNA"/>
</dbReference>
<feature type="compositionally biased region" description="Basic and acidic residues" evidence="6">
    <location>
        <begin position="243"/>
        <end position="286"/>
    </location>
</feature>
<feature type="compositionally biased region" description="Polar residues" evidence="6">
    <location>
        <begin position="233"/>
        <end position="242"/>
    </location>
</feature>
<evidence type="ECO:0000256" key="3">
    <source>
        <dbReference type="ARBA" id="ARBA00022525"/>
    </source>
</evidence>
<reference evidence="9 10" key="1">
    <citation type="submission" date="2018-05" db="EMBL/GenBank/DDBJ databases">
        <title>Complete genome sequencing of three human clinical isolates of Staphylococcus caprae reveals virulence factors similar to those of S. epidermidis and S. capitis.</title>
        <authorList>
            <person name="Watanabe S."/>
            <person name="Cui L."/>
        </authorList>
    </citation>
    <scope>NUCLEOTIDE SEQUENCE [LARGE SCALE GENOMIC DNA]</scope>
    <source>
        <strain evidence="9 10">JMUB590</strain>
    </source>
</reference>
<feature type="region of interest" description="Disordered" evidence="6">
    <location>
        <begin position="166"/>
        <end position="312"/>
    </location>
</feature>
<feature type="compositionally biased region" description="Basic and acidic residues" evidence="6">
    <location>
        <begin position="401"/>
        <end position="414"/>
    </location>
</feature>
<keyword evidence="2" id="KW-0134">Cell wall</keyword>
<dbReference type="Proteomes" id="UP000274772">
    <property type="component" value="Chromosome"/>
</dbReference>
<dbReference type="InterPro" id="IPR027579">
    <property type="entry name" value="SSSPR51_Rpt"/>
</dbReference>
<keyword evidence="4" id="KW-0732">Signal</keyword>
<feature type="domain" description="Gram-positive cocci surface proteins LPxTG" evidence="8">
    <location>
        <begin position="413"/>
        <end position="446"/>
    </location>
</feature>
<dbReference type="NCBIfam" id="TIGR01167">
    <property type="entry name" value="LPXTG_anchor"/>
    <property type="match status" value="1"/>
</dbReference>
<dbReference type="GeneID" id="58050720"/>
<comment type="subcellular location">
    <subcellularLocation>
        <location evidence="1">Secreted</location>
        <location evidence="1">Cell wall</location>
        <topology evidence="1">Peptidoglycan-anchor</topology>
    </subcellularLocation>
</comment>
<sequence length="446" mass="49796">MKDNKPKDVNKLKQLSSKKYLGYGTASALTLALYLFSGNASAHAEQNNSDQPQDKKVATTSTEKSDKTVQTTPATQNASNQQNTNNQQPADTSTNEDEEDYSSFYEVPILHVTVWLDEDGNILKDAVEDAKTPESERGPVKIPGYRYTRMTMSDGITKYIYKKVSNNQTTPSTGNATSTNQSTPVETKKEEKPAATQAQNKNQESNKEETQATPSDKKEEKKPTETKKEEKPATTQAQNKNQESNKEETQVTPSDKKEEKKPTETKKEETTTSNTKKDEENKDKQKAKNNGQTHLNSNEDENKQTTEEKPLLHVTVWVDENGNILKDAVEDSKTTANNRNPGQIDGYTFEKTIVKDGITKHIFKKEMTKKPTGKTKNPEQNQNKKATTKVKGHNNIENETGEEKSDQKDKDELPKTGGEQTGFNPAALMLLAGLGLLGLYRNRTKE</sequence>
<keyword evidence="7" id="KW-0472">Membrane</keyword>
<proteinExistence type="predicted"/>
<keyword evidence="10" id="KW-1185">Reference proteome</keyword>
<feature type="compositionally biased region" description="Polar residues" evidence="6">
    <location>
        <begin position="166"/>
        <end position="185"/>
    </location>
</feature>
<evidence type="ECO:0000256" key="1">
    <source>
        <dbReference type="ARBA" id="ARBA00004168"/>
    </source>
</evidence>
<evidence type="ECO:0000256" key="7">
    <source>
        <dbReference type="SAM" id="Phobius"/>
    </source>
</evidence>
<feature type="compositionally biased region" description="Basic and acidic residues" evidence="6">
    <location>
        <begin position="300"/>
        <end position="311"/>
    </location>
</feature>